<dbReference type="AlphaFoldDB" id="A0A428TEL7"/>
<proteinExistence type="predicted"/>
<reference evidence="1 2" key="1">
    <citation type="submission" date="2017-06" db="EMBL/GenBank/DDBJ databases">
        <title>Cmopartive genomic analysis of Ambrosia Fusariam Clade fungi.</title>
        <authorList>
            <person name="Stajich J.E."/>
            <person name="Carrillo J."/>
            <person name="Kijimoto T."/>
            <person name="Eskalen A."/>
            <person name="O'Donnell K."/>
            <person name="Kasson M."/>
        </authorList>
    </citation>
    <scope>NUCLEOTIDE SEQUENCE [LARGE SCALE GENOMIC DNA]</scope>
    <source>
        <strain evidence="1 2">NRRL 20438</strain>
    </source>
</reference>
<gene>
    <name evidence="1" type="ORF">CDV31_011798</name>
</gene>
<dbReference type="EMBL" id="NIZV01000206">
    <property type="protein sequence ID" value="RSM00473.1"/>
    <property type="molecule type" value="Genomic_DNA"/>
</dbReference>
<accession>A0A428TEL7</accession>
<keyword evidence="2" id="KW-1185">Reference proteome</keyword>
<comment type="caution">
    <text evidence="1">The sequence shown here is derived from an EMBL/GenBank/DDBJ whole genome shotgun (WGS) entry which is preliminary data.</text>
</comment>
<evidence type="ECO:0000313" key="2">
    <source>
        <dbReference type="Proteomes" id="UP000288429"/>
    </source>
</evidence>
<sequence>MDCLEVISRLEASANSNGATPSSTKPNNYNYLKMRAVLFVSPLFIQLGVSLGLEQLVRRGHTDAGVFNPPKTSSFLQLDLRVTLPSNVSTPDGMTALAPNVEGGKATGAFEADILPVGAAYERVAINKAGENSFYQNRYIFQTADNQTLSLDVDAILHYENNALHGFGLGKFATIIPELFHLNYQAYIVEVMADFNSGIAVGEVFELTSCGRRDGEPIKGLLPPGGA</sequence>
<organism evidence="1 2">
    <name type="scientific">Fusarium ambrosium</name>
    <dbReference type="NCBI Taxonomy" id="131363"/>
    <lineage>
        <taxon>Eukaryota</taxon>
        <taxon>Fungi</taxon>
        <taxon>Dikarya</taxon>
        <taxon>Ascomycota</taxon>
        <taxon>Pezizomycotina</taxon>
        <taxon>Sordariomycetes</taxon>
        <taxon>Hypocreomycetidae</taxon>
        <taxon>Hypocreales</taxon>
        <taxon>Nectriaceae</taxon>
        <taxon>Fusarium</taxon>
        <taxon>Fusarium solani species complex</taxon>
    </lineage>
</organism>
<evidence type="ECO:0000313" key="1">
    <source>
        <dbReference type="EMBL" id="RSM00473.1"/>
    </source>
</evidence>
<dbReference type="Proteomes" id="UP000288429">
    <property type="component" value="Unassembled WGS sequence"/>
</dbReference>
<name>A0A428TEL7_9HYPO</name>
<protein>
    <submittedName>
        <fullName evidence="1">Uncharacterized protein</fullName>
    </submittedName>
</protein>